<evidence type="ECO:0000313" key="10">
    <source>
        <dbReference type="Proteomes" id="UP000182034"/>
    </source>
</evidence>
<keyword evidence="10" id="KW-1185">Reference proteome</keyword>
<comment type="cofactor">
    <cofactor evidence="6">
        <name>[2Fe-2S] cluster</name>
        <dbReference type="ChEBI" id="CHEBI:190135"/>
    </cofactor>
</comment>
<evidence type="ECO:0000256" key="7">
    <source>
        <dbReference type="SAM" id="Phobius"/>
    </source>
</evidence>
<keyword evidence="1" id="KW-0001">2Fe-2S</keyword>
<evidence type="ECO:0000256" key="5">
    <source>
        <dbReference type="ARBA" id="ARBA00023157"/>
    </source>
</evidence>
<keyword evidence="7" id="KW-0812">Transmembrane</keyword>
<evidence type="ECO:0000256" key="4">
    <source>
        <dbReference type="ARBA" id="ARBA00023014"/>
    </source>
</evidence>
<dbReference type="Gene3D" id="2.102.10.10">
    <property type="entry name" value="Rieske [2Fe-2S] iron-sulphur domain"/>
    <property type="match status" value="1"/>
</dbReference>
<dbReference type="InterPro" id="IPR036922">
    <property type="entry name" value="Rieske_2Fe-2S_sf"/>
</dbReference>
<evidence type="ECO:0000313" key="9">
    <source>
        <dbReference type="EMBL" id="SFZ93174.1"/>
    </source>
</evidence>
<dbReference type="SUPFAM" id="SSF50022">
    <property type="entry name" value="ISP domain"/>
    <property type="match status" value="1"/>
</dbReference>
<accession>A0A1K2ILJ3</accession>
<dbReference type="CDD" id="cd03467">
    <property type="entry name" value="Rieske"/>
    <property type="match status" value="1"/>
</dbReference>
<keyword evidence="5" id="KW-1015">Disulfide bond</keyword>
<sequence length="175" mass="20156">MSEDNKKIPAWKADFPIKKREAAYVSRKEFIKLITFFSGTLALANVAVPVFNHFRKEETIGEYFVGLTTDLEVGGMRTFYINENHRVPYMLIRLAEDKWKVFEQKCTHLSCSVLYNHQEKIIECPCHHGFFNPDDGSVIQGPPPRPLPQLTVVIKEDKIYVTDFAKETKETHGHG</sequence>
<keyword evidence="7" id="KW-1133">Transmembrane helix</keyword>
<dbReference type="InterPro" id="IPR017941">
    <property type="entry name" value="Rieske_2Fe-2S"/>
</dbReference>
<dbReference type="GO" id="GO:0016020">
    <property type="term" value="C:membrane"/>
    <property type="evidence" value="ECO:0007669"/>
    <property type="project" value="InterPro"/>
</dbReference>
<evidence type="ECO:0000256" key="2">
    <source>
        <dbReference type="ARBA" id="ARBA00022723"/>
    </source>
</evidence>
<dbReference type="EMBL" id="FPKW01000004">
    <property type="protein sequence ID" value="SFZ93174.1"/>
    <property type="molecule type" value="Genomic_DNA"/>
</dbReference>
<keyword evidence="7" id="KW-0472">Membrane</keyword>
<dbReference type="PANTHER" id="PTHR10134">
    <property type="entry name" value="CYTOCHROME B-C1 COMPLEX SUBUNIT RIESKE, MITOCHONDRIAL"/>
    <property type="match status" value="1"/>
</dbReference>
<dbReference type="Pfam" id="PF00355">
    <property type="entry name" value="Rieske"/>
    <property type="match status" value="1"/>
</dbReference>
<dbReference type="GO" id="GO:0046872">
    <property type="term" value="F:metal ion binding"/>
    <property type="evidence" value="ECO:0007669"/>
    <property type="project" value="UniProtKB-KW"/>
</dbReference>
<dbReference type="STRING" id="1612149.SAMN05216324_104199"/>
<evidence type="ECO:0000256" key="6">
    <source>
        <dbReference type="ARBA" id="ARBA00034078"/>
    </source>
</evidence>
<evidence type="ECO:0000256" key="3">
    <source>
        <dbReference type="ARBA" id="ARBA00023004"/>
    </source>
</evidence>
<evidence type="ECO:0000259" key="8">
    <source>
        <dbReference type="PROSITE" id="PS51296"/>
    </source>
</evidence>
<name>A0A1K2ILJ3_9FLAO</name>
<dbReference type="InterPro" id="IPR014349">
    <property type="entry name" value="Rieske_Fe-S_prot"/>
</dbReference>
<dbReference type="OrthoDB" id="9802613at2"/>
<dbReference type="RefSeq" id="WP_072408790.1">
    <property type="nucleotide sequence ID" value="NZ_FPKW01000004.1"/>
</dbReference>
<organism evidence="9 10">
    <name type="scientific">Chryseobacterium limigenitum</name>
    <dbReference type="NCBI Taxonomy" id="1612149"/>
    <lineage>
        <taxon>Bacteria</taxon>
        <taxon>Pseudomonadati</taxon>
        <taxon>Bacteroidota</taxon>
        <taxon>Flavobacteriia</taxon>
        <taxon>Flavobacteriales</taxon>
        <taxon>Weeksellaceae</taxon>
        <taxon>Chryseobacterium group</taxon>
        <taxon>Chryseobacterium</taxon>
    </lineage>
</organism>
<dbReference type="Proteomes" id="UP000182034">
    <property type="component" value="Unassembled WGS sequence"/>
</dbReference>
<feature type="domain" description="Rieske" evidence="8">
    <location>
        <begin position="63"/>
        <end position="161"/>
    </location>
</feature>
<keyword evidence="2" id="KW-0479">Metal-binding</keyword>
<feature type="transmembrane region" description="Helical" evidence="7">
    <location>
        <begin position="30"/>
        <end position="51"/>
    </location>
</feature>
<dbReference type="AlphaFoldDB" id="A0A1K2ILJ3"/>
<dbReference type="InterPro" id="IPR005805">
    <property type="entry name" value="Rieske_Fe-S_prot_C"/>
</dbReference>
<evidence type="ECO:0000256" key="1">
    <source>
        <dbReference type="ARBA" id="ARBA00022714"/>
    </source>
</evidence>
<proteinExistence type="predicted"/>
<dbReference type="PROSITE" id="PS51296">
    <property type="entry name" value="RIESKE"/>
    <property type="match status" value="1"/>
</dbReference>
<reference evidence="10" key="1">
    <citation type="submission" date="2016-10" db="EMBL/GenBank/DDBJ databases">
        <authorList>
            <person name="Varghese N."/>
            <person name="Submissions S."/>
        </authorList>
    </citation>
    <scope>NUCLEOTIDE SEQUENCE [LARGE SCALE GENOMIC DNA]</scope>
    <source>
        <strain evidence="10">SUR2</strain>
    </source>
</reference>
<gene>
    <name evidence="9" type="ORF">SAMN05216324_104199</name>
</gene>
<keyword evidence="3" id="KW-0408">Iron</keyword>
<protein>
    <submittedName>
        <fullName evidence="9">Rieske Fe-S protein</fullName>
    </submittedName>
</protein>
<dbReference type="GO" id="GO:0051537">
    <property type="term" value="F:2 iron, 2 sulfur cluster binding"/>
    <property type="evidence" value="ECO:0007669"/>
    <property type="project" value="UniProtKB-KW"/>
</dbReference>
<dbReference type="PRINTS" id="PR00162">
    <property type="entry name" value="RIESKE"/>
</dbReference>
<keyword evidence="4" id="KW-0411">Iron-sulfur</keyword>